<dbReference type="InterPro" id="IPR036388">
    <property type="entry name" value="WH-like_DNA-bd_sf"/>
</dbReference>
<reference evidence="1 2" key="1">
    <citation type="journal article" date="2019" name="Int. J. Syst. Evol. Microbiol.">
        <title>The Global Catalogue of Microorganisms (GCM) 10K type strain sequencing project: providing services to taxonomists for standard genome sequencing and annotation.</title>
        <authorList>
            <consortium name="The Broad Institute Genomics Platform"/>
            <consortium name="The Broad Institute Genome Sequencing Center for Infectious Disease"/>
            <person name="Wu L."/>
            <person name="Ma J."/>
        </authorList>
    </citation>
    <scope>NUCLEOTIDE SEQUENCE [LARGE SCALE GENOMIC DNA]</scope>
    <source>
        <strain evidence="1 2">JCM 16378</strain>
    </source>
</reference>
<sequence length="136" mass="15025">MEKRFAADANGLRSWPLVRALNRPWIDGSTNPRSGEVTAAPRKYPDNLRKRSSWMVMDVLEAQGGPSINGACRCAGEPLGIHGDTLRRWLKRTSVDVGKQPAITTQDRTRSVGPEREVRRAWGPSARFTELVASAA</sequence>
<evidence type="ECO:0000313" key="2">
    <source>
        <dbReference type="Proteomes" id="UP001501326"/>
    </source>
</evidence>
<protein>
    <recommendedName>
        <fullName evidence="3">Transposase</fullName>
    </recommendedName>
</protein>
<keyword evidence="2" id="KW-1185">Reference proteome</keyword>
<name>A0ABN3UGB0_9MICO</name>
<accession>A0ABN3UGB0</accession>
<proteinExistence type="predicted"/>
<dbReference type="EMBL" id="BAAARN010000001">
    <property type="protein sequence ID" value="GAA2731383.1"/>
    <property type="molecule type" value="Genomic_DNA"/>
</dbReference>
<gene>
    <name evidence="1" type="ORF">GCM10009867_04890</name>
</gene>
<comment type="caution">
    <text evidence="1">The sequence shown here is derived from an EMBL/GenBank/DDBJ whole genome shotgun (WGS) entry which is preliminary data.</text>
</comment>
<organism evidence="1 2">
    <name type="scientific">Pedococcus aerophilus</name>
    <dbReference type="NCBI Taxonomy" id="436356"/>
    <lineage>
        <taxon>Bacteria</taxon>
        <taxon>Bacillati</taxon>
        <taxon>Actinomycetota</taxon>
        <taxon>Actinomycetes</taxon>
        <taxon>Micrococcales</taxon>
        <taxon>Intrasporangiaceae</taxon>
        <taxon>Pedococcus</taxon>
    </lineage>
</organism>
<evidence type="ECO:0008006" key="3">
    <source>
        <dbReference type="Google" id="ProtNLM"/>
    </source>
</evidence>
<evidence type="ECO:0000313" key="1">
    <source>
        <dbReference type="EMBL" id="GAA2731383.1"/>
    </source>
</evidence>
<dbReference type="Proteomes" id="UP001501326">
    <property type="component" value="Unassembled WGS sequence"/>
</dbReference>
<dbReference type="Gene3D" id="1.10.10.10">
    <property type="entry name" value="Winged helix-like DNA-binding domain superfamily/Winged helix DNA-binding domain"/>
    <property type="match status" value="1"/>
</dbReference>